<dbReference type="PANTHER" id="PTHR40446">
    <property type="entry name" value="N-ACETYLGLUCOSAMINE-1-PHOSPHODIESTER ALPHA-N-ACETYLGLUCOSAMINIDASE"/>
    <property type="match status" value="1"/>
</dbReference>
<reference evidence="4 5" key="1">
    <citation type="journal article" date="2007" name="Int. J. Syst. Evol. Microbiol.">
        <title>Oceanobacillus profundus sp. nov., isolated from a deep-sea sediment core.</title>
        <authorList>
            <person name="Kim Y.G."/>
            <person name="Choi D.H."/>
            <person name="Hyun S."/>
            <person name="Cho B.C."/>
        </authorList>
    </citation>
    <scope>NUCLEOTIDE SEQUENCE [LARGE SCALE GENOMIC DNA]</scope>
    <source>
        <strain evidence="4 5">DSM 18246</strain>
    </source>
</reference>
<evidence type="ECO:0000313" key="5">
    <source>
        <dbReference type="Proteomes" id="UP000285456"/>
    </source>
</evidence>
<accession>A0A417YB03</accession>
<dbReference type="InterPro" id="IPR018711">
    <property type="entry name" value="NAGPA"/>
</dbReference>
<dbReference type="InterPro" id="IPR004843">
    <property type="entry name" value="Calcineurin-like_PHP"/>
</dbReference>
<dbReference type="GO" id="GO:0016787">
    <property type="term" value="F:hydrolase activity"/>
    <property type="evidence" value="ECO:0007669"/>
    <property type="project" value="InterPro"/>
</dbReference>
<evidence type="ECO:0000259" key="3">
    <source>
        <dbReference type="Pfam" id="PF09992"/>
    </source>
</evidence>
<feature type="region of interest" description="Disordered" evidence="1">
    <location>
        <begin position="375"/>
        <end position="400"/>
    </location>
</feature>
<dbReference type="RefSeq" id="WP_118890212.1">
    <property type="nucleotide sequence ID" value="NZ_PHUT01000018.1"/>
</dbReference>
<gene>
    <name evidence="4" type="ORF">D1B32_19625</name>
</gene>
<dbReference type="Gene3D" id="2.60.120.430">
    <property type="entry name" value="Galactose-binding lectin"/>
    <property type="match status" value="1"/>
</dbReference>
<dbReference type="Pfam" id="PF09992">
    <property type="entry name" value="NAGPA"/>
    <property type="match status" value="1"/>
</dbReference>
<evidence type="ECO:0008006" key="6">
    <source>
        <dbReference type="Google" id="ProtNLM"/>
    </source>
</evidence>
<name>A0A417YB03_9BACI</name>
<dbReference type="OrthoDB" id="9809781at2"/>
<feature type="domain" description="Phosphodiester glycosidase" evidence="3">
    <location>
        <begin position="237"/>
        <end position="410"/>
    </location>
</feature>
<keyword evidence="5" id="KW-1185">Reference proteome</keyword>
<dbReference type="Gene3D" id="3.60.21.10">
    <property type="match status" value="1"/>
</dbReference>
<protein>
    <recommendedName>
        <fullName evidence="6">Multidrug transporter</fullName>
    </recommendedName>
</protein>
<dbReference type="Pfam" id="PF00149">
    <property type="entry name" value="Metallophos"/>
    <property type="match status" value="1"/>
</dbReference>
<organism evidence="4 5">
    <name type="scientific">Oceanobacillus profundus</name>
    <dbReference type="NCBI Taxonomy" id="372463"/>
    <lineage>
        <taxon>Bacteria</taxon>
        <taxon>Bacillati</taxon>
        <taxon>Bacillota</taxon>
        <taxon>Bacilli</taxon>
        <taxon>Bacillales</taxon>
        <taxon>Bacillaceae</taxon>
        <taxon>Oceanobacillus</taxon>
    </lineage>
</organism>
<proteinExistence type="predicted"/>
<dbReference type="PANTHER" id="PTHR40446:SF2">
    <property type="entry name" value="N-ACETYLGLUCOSAMINE-1-PHOSPHODIESTER ALPHA-N-ACETYLGLUCOSAMINIDASE"/>
    <property type="match status" value="1"/>
</dbReference>
<dbReference type="Proteomes" id="UP000285456">
    <property type="component" value="Unassembled WGS sequence"/>
</dbReference>
<evidence type="ECO:0000256" key="1">
    <source>
        <dbReference type="SAM" id="MobiDB-lite"/>
    </source>
</evidence>
<dbReference type="EMBL" id="QWEH01000018">
    <property type="protein sequence ID" value="RHW29870.1"/>
    <property type="molecule type" value="Genomic_DNA"/>
</dbReference>
<feature type="domain" description="Calcineurin-like phosphoesterase" evidence="2">
    <location>
        <begin position="777"/>
        <end position="945"/>
    </location>
</feature>
<evidence type="ECO:0000259" key="2">
    <source>
        <dbReference type="Pfam" id="PF00149"/>
    </source>
</evidence>
<sequence length="1139" mass="124852">MRSVKKILALSFVFLLTFQTIGIVGYAANTESNSSGNIMIESKETPQSSKENEAQILTEIEQSERIETKSESEQIGKGVTFTTFEMLDARGWINGEMLEIDLKNEAVSLDLLTADGVVAASEPISEVTKREGAIASVNGDFFDINSTQAPLGIEIKDNEIIKGPNNGREMAAGVTTEGIGEIAAIFLEGTFTFNEQEHELASYNQNTIPENGIGLYNALWGQASREGAVHGDRNVYEVIIEEGEVVKTGSEISDDEIAKNRNILIGRGNGTDTLKEMRVGDSVTVEYAPKTNGDGEYAFAIGGNPTLVKEGAVQDVDDETLAPRTAVGFSEDGGTMYLVLVDGRQSSSRGMTLYEMAEFMKEIGSYQALNLDGGGSSTLTSRMPGENEAEVKNNPSDGVERSVPNGIGIFTAKENGQLTGLNVDTVMQHENAYRVFPELTRSFTVKGFDDAYDAVSAENIQWETYPSEFGTFNEEGVFTASKTGLAVAKAKEGNIESESRIQVLGDLERIEATESRISTVLEEPDTFSVIGFDENGYAAPIEPEDIQLDYDESVIEVTNNEDASFTVNPKQDGASTTITIAVLDKKFYLPVTIGFQEEVVSGFEDSSDWSVQKHPSSVGASIEEVEGREGNAIQLNYDFSTTTATRAAYLQATPDLELPANTQKIGLWIHGDGNGAWLRAVLRDTSNTQYVINLADEVDWTGWKYVEASLPEGVQHPVKLWRIYPVETVQSQQYAGSLIFDELTVQVPPEVDILEQEKITTDPLVIQNDEFGEDRWKFAVISDTQFVAANPNSDVLQRTRETLQQIVAADPEFLVINGDFVDTGYPEDFQLAKQVLEEEVGDRFPIYYVPGNHEMMGTGNLTNFEEVFGETRQSFVHNGVQFVMLNSSAGSYRASDFQQLVELQATLNKAARNPEVRNTVVFSHHPTNDPMPTDASQLSDRKEVALVEKWLSEFRMTSGGKGAIFISSHASTFNVNRVNGVPYFVTGTAGKDPYGTPDNGGILGWTMFGVENESSLLRGIQSPEETDWIRTEVNPLLEEITVDAPEELAVGETIEVKATGHQPGGINFPLRYPASVNWSGSDNVFVGNSEESKEAIRSGEYTSVFDYTTGNLRALQQGEVTLKVQSNQMESEIKIQINE</sequence>
<dbReference type="SUPFAM" id="SSF56300">
    <property type="entry name" value="Metallo-dependent phosphatases"/>
    <property type="match status" value="1"/>
</dbReference>
<dbReference type="AlphaFoldDB" id="A0A417YB03"/>
<evidence type="ECO:0000313" key="4">
    <source>
        <dbReference type="EMBL" id="RHW29870.1"/>
    </source>
</evidence>
<dbReference type="InterPro" id="IPR029052">
    <property type="entry name" value="Metallo-depent_PP-like"/>
</dbReference>
<comment type="caution">
    <text evidence="4">The sequence shown here is derived from an EMBL/GenBank/DDBJ whole genome shotgun (WGS) entry which is preliminary data.</text>
</comment>